<organism evidence="1 2">
    <name type="scientific">Sulfurisphaera tokodaii</name>
    <dbReference type="NCBI Taxonomy" id="111955"/>
    <lineage>
        <taxon>Archaea</taxon>
        <taxon>Thermoproteota</taxon>
        <taxon>Thermoprotei</taxon>
        <taxon>Sulfolobales</taxon>
        <taxon>Sulfolobaceae</taxon>
        <taxon>Sulfurisphaera</taxon>
    </lineage>
</organism>
<sequence length="46" mass="5328">MNLLSNYEIVSIILDILKTKVKDEDLTIRIFAITLYVFENIACKLP</sequence>
<proteinExistence type="predicted"/>
<gene>
    <name evidence="1" type="ORF">HA332_12910</name>
</gene>
<accession>A0A832WS41</accession>
<evidence type="ECO:0000313" key="1">
    <source>
        <dbReference type="EMBL" id="HII75232.1"/>
    </source>
</evidence>
<dbReference type="Proteomes" id="UP000646844">
    <property type="component" value="Unassembled WGS sequence"/>
</dbReference>
<dbReference type="AlphaFoldDB" id="A0A832WS41"/>
<dbReference type="RefSeq" id="WP_198429720.1">
    <property type="nucleotide sequence ID" value="NZ_BAABQO010000002.1"/>
</dbReference>
<name>A0A832WS41_9CREN</name>
<dbReference type="EMBL" id="DUJO01000056">
    <property type="protein sequence ID" value="HII75232.1"/>
    <property type="molecule type" value="Genomic_DNA"/>
</dbReference>
<evidence type="ECO:0000313" key="2">
    <source>
        <dbReference type="Proteomes" id="UP000646844"/>
    </source>
</evidence>
<dbReference type="GeneID" id="60598275"/>
<reference evidence="1" key="1">
    <citation type="journal article" date="2020" name="bioRxiv">
        <title>A rank-normalized archaeal taxonomy based on genome phylogeny resolves widespread incomplete and uneven classifications.</title>
        <authorList>
            <person name="Rinke C."/>
            <person name="Chuvochina M."/>
            <person name="Mussig A.J."/>
            <person name="Chaumeil P.-A."/>
            <person name="Waite D.W."/>
            <person name="Whitman W.B."/>
            <person name="Parks D.H."/>
            <person name="Hugenholtz P."/>
        </authorList>
    </citation>
    <scope>NUCLEOTIDE SEQUENCE</scope>
    <source>
        <strain evidence="1">UBA8838</strain>
    </source>
</reference>
<protein>
    <submittedName>
        <fullName evidence="1">Uncharacterized protein</fullName>
    </submittedName>
</protein>
<comment type="caution">
    <text evidence="1">The sequence shown here is derived from an EMBL/GenBank/DDBJ whole genome shotgun (WGS) entry which is preliminary data.</text>
</comment>